<dbReference type="GO" id="GO:0016746">
    <property type="term" value="F:acyltransferase activity"/>
    <property type="evidence" value="ECO:0007669"/>
    <property type="project" value="UniProtKB-KW"/>
</dbReference>
<dbReference type="InterPro" id="IPR050979">
    <property type="entry name" value="LD-transpeptidase"/>
</dbReference>
<name>A0A379MMC6_9MYCO</name>
<evidence type="ECO:0000256" key="1">
    <source>
        <dbReference type="ARBA" id="ARBA00004752"/>
    </source>
</evidence>
<dbReference type="GO" id="GO:0071555">
    <property type="term" value="P:cell wall organization"/>
    <property type="evidence" value="ECO:0007669"/>
    <property type="project" value="UniProtKB-UniRule"/>
</dbReference>
<evidence type="ECO:0000259" key="8">
    <source>
        <dbReference type="PROSITE" id="PS52029"/>
    </source>
</evidence>
<evidence type="ECO:0000256" key="4">
    <source>
        <dbReference type="ARBA" id="ARBA00022984"/>
    </source>
</evidence>
<dbReference type="Pfam" id="PF03734">
    <property type="entry name" value="YkuD"/>
    <property type="match status" value="1"/>
</dbReference>
<dbReference type="SUPFAM" id="SSF141523">
    <property type="entry name" value="L,D-transpeptidase catalytic domain-like"/>
    <property type="match status" value="1"/>
</dbReference>
<proteinExistence type="predicted"/>
<dbReference type="PANTHER" id="PTHR30582:SF2">
    <property type="entry name" value="L,D-TRANSPEPTIDASE YCIB-RELATED"/>
    <property type="match status" value="1"/>
</dbReference>
<dbReference type="PANTHER" id="PTHR30582">
    <property type="entry name" value="L,D-TRANSPEPTIDASE"/>
    <property type="match status" value="1"/>
</dbReference>
<gene>
    <name evidence="9" type="ORF">NCTC10742_05970</name>
</gene>
<dbReference type="EMBL" id="UGQM01000005">
    <property type="protein sequence ID" value="SUE32606.1"/>
    <property type="molecule type" value="Genomic_DNA"/>
</dbReference>
<sequence length="414" mass="44053">MSVTRRSRALLAAAVAIVIIAAGGVGVWAWTRSDTPVPVATPSPPSTTPATVTFRPAANAADVDPLGDVRVQASDGTLASVSMVNDSNVAVPGVITPDDLLWKPTVALGYGRTYTVTVQARGVGGTPVTRTSRFTTLTPSNQTKVSLTTTSGAAITAGGTYGVGTVVVAHFDEPIADRAAAQRRLSVTTAPTVQGSWYWIDDQNAHWRPERYYTPGTTVGVAANVYGAALGDGLYGQEDTRVSFRIGDSHVSVADDATKQISVYQNGQLVRTIPTSMGMGGTESVAGQEFSFWTQPGVYTVMDKANPVIMDSSTYGLPINSRLGYKETIPYAVRLSNDGIYVHQLESTVWAQGNTNVSHGCLNVNADNAQWFYDFAQPGDVFEVRNTGGQPLQVWQNGDWSLPWDQWLAGSALT</sequence>
<keyword evidence="4 7" id="KW-0573">Peptidoglycan synthesis</keyword>
<reference evidence="9 10" key="1">
    <citation type="submission" date="2018-06" db="EMBL/GenBank/DDBJ databases">
        <authorList>
            <consortium name="Pathogen Informatics"/>
            <person name="Doyle S."/>
        </authorList>
    </citation>
    <scope>NUCLEOTIDE SEQUENCE [LARGE SCALE GENOMIC DNA]</scope>
    <source>
        <strain evidence="9 10">NCTC10742</strain>
    </source>
</reference>
<dbReference type="GO" id="GO:0018104">
    <property type="term" value="P:peptidoglycan-protein cross-linking"/>
    <property type="evidence" value="ECO:0007669"/>
    <property type="project" value="TreeGrafter"/>
</dbReference>
<evidence type="ECO:0000313" key="10">
    <source>
        <dbReference type="Proteomes" id="UP000254291"/>
    </source>
</evidence>
<dbReference type="Pfam" id="PF17964">
    <property type="entry name" value="Big_10"/>
    <property type="match status" value="1"/>
</dbReference>
<keyword evidence="3 7" id="KW-0133">Cell shape</keyword>
<evidence type="ECO:0000256" key="2">
    <source>
        <dbReference type="ARBA" id="ARBA00022679"/>
    </source>
</evidence>
<feature type="domain" description="L,D-TPase catalytic" evidence="8">
    <location>
        <begin position="250"/>
        <end position="385"/>
    </location>
</feature>
<feature type="active site" description="Proton donor/acceptor" evidence="7">
    <location>
        <position position="343"/>
    </location>
</feature>
<dbReference type="GO" id="GO:0008360">
    <property type="term" value="P:regulation of cell shape"/>
    <property type="evidence" value="ECO:0007669"/>
    <property type="project" value="UniProtKB-UniRule"/>
</dbReference>
<dbReference type="Proteomes" id="UP000254291">
    <property type="component" value="Unassembled WGS sequence"/>
</dbReference>
<dbReference type="InterPro" id="IPR005490">
    <property type="entry name" value="LD_TPept_cat_dom"/>
</dbReference>
<evidence type="ECO:0000256" key="7">
    <source>
        <dbReference type="PROSITE-ProRule" id="PRU01373"/>
    </source>
</evidence>
<organism evidence="9 10">
    <name type="scientific">Mycolicibacterium gilvum</name>
    <dbReference type="NCBI Taxonomy" id="1804"/>
    <lineage>
        <taxon>Bacteria</taxon>
        <taxon>Bacillati</taxon>
        <taxon>Actinomycetota</taxon>
        <taxon>Actinomycetes</taxon>
        <taxon>Mycobacteriales</taxon>
        <taxon>Mycobacteriaceae</taxon>
        <taxon>Mycolicibacterium</taxon>
    </lineage>
</organism>
<dbReference type="Gene3D" id="2.60.40.3710">
    <property type="match status" value="1"/>
</dbReference>
<dbReference type="PROSITE" id="PS52029">
    <property type="entry name" value="LD_TPASE"/>
    <property type="match status" value="1"/>
</dbReference>
<dbReference type="GO" id="GO:0005576">
    <property type="term" value="C:extracellular region"/>
    <property type="evidence" value="ECO:0007669"/>
    <property type="project" value="TreeGrafter"/>
</dbReference>
<keyword evidence="6 7" id="KW-0961">Cell wall biogenesis/degradation</keyword>
<dbReference type="UniPathway" id="UPA00219"/>
<keyword evidence="2" id="KW-0808">Transferase</keyword>
<keyword evidence="5" id="KW-0012">Acyltransferase</keyword>
<accession>A0A379MMC6</accession>
<dbReference type="Gene3D" id="2.60.40.3780">
    <property type="match status" value="1"/>
</dbReference>
<dbReference type="CDD" id="cd16913">
    <property type="entry name" value="YkuD_like"/>
    <property type="match status" value="1"/>
</dbReference>
<evidence type="ECO:0000256" key="6">
    <source>
        <dbReference type="ARBA" id="ARBA00023316"/>
    </source>
</evidence>
<evidence type="ECO:0000256" key="5">
    <source>
        <dbReference type="ARBA" id="ARBA00023315"/>
    </source>
</evidence>
<dbReference type="InterPro" id="IPR041280">
    <property type="entry name" value="Big_10"/>
</dbReference>
<dbReference type="GO" id="GO:0071972">
    <property type="term" value="F:peptidoglycan L,D-transpeptidase activity"/>
    <property type="evidence" value="ECO:0007669"/>
    <property type="project" value="TreeGrafter"/>
</dbReference>
<dbReference type="Gene3D" id="2.40.440.10">
    <property type="entry name" value="L,D-transpeptidase catalytic domain-like"/>
    <property type="match status" value="1"/>
</dbReference>
<dbReference type="CDD" id="cd13432">
    <property type="entry name" value="LDT_IgD_like_2"/>
    <property type="match status" value="1"/>
</dbReference>
<evidence type="ECO:0000313" key="9">
    <source>
        <dbReference type="EMBL" id="SUE32606.1"/>
    </source>
</evidence>
<protein>
    <submittedName>
        <fullName evidence="9">ErfK/YbiS/YcfS/YnhG family protein</fullName>
    </submittedName>
</protein>
<evidence type="ECO:0000256" key="3">
    <source>
        <dbReference type="ARBA" id="ARBA00022960"/>
    </source>
</evidence>
<dbReference type="InterPro" id="IPR038063">
    <property type="entry name" value="Transpep_catalytic_dom"/>
</dbReference>
<dbReference type="AlphaFoldDB" id="A0A379MMC6"/>
<feature type="active site" description="Nucleophile" evidence="7">
    <location>
        <position position="361"/>
    </location>
</feature>
<comment type="pathway">
    <text evidence="1 7">Cell wall biogenesis; peptidoglycan biosynthesis.</text>
</comment>